<feature type="domain" description="Cystatin" evidence="3">
    <location>
        <begin position="61"/>
        <end position="120"/>
    </location>
</feature>
<dbReference type="NCBIfam" id="TIGR01638">
    <property type="entry name" value="Atha_cystat_rel"/>
    <property type="match status" value="1"/>
</dbReference>
<dbReference type="CDD" id="cd00042">
    <property type="entry name" value="CY"/>
    <property type="match status" value="1"/>
</dbReference>
<accession>A0A9W7GXC6</accession>
<dbReference type="InterPro" id="IPR006525">
    <property type="entry name" value="Cystatin-related_pln"/>
</dbReference>
<name>A0A9W7GXC6_HIBTR</name>
<keyword evidence="2" id="KW-0789">Thiol protease inhibitor</keyword>
<dbReference type="SUPFAM" id="SSF54403">
    <property type="entry name" value="Cystatin/monellin"/>
    <property type="match status" value="1"/>
</dbReference>
<dbReference type="PANTHER" id="PTHR31260:SF69">
    <property type="entry name" value="CYSTATIN_MONELLIN SUPERFAMILY PROTEIN"/>
    <property type="match status" value="1"/>
</dbReference>
<proteinExistence type="predicted"/>
<dbReference type="InterPro" id="IPR000010">
    <property type="entry name" value="Cystatin_dom"/>
</dbReference>
<comment type="caution">
    <text evidence="4">The sequence shown here is derived from an EMBL/GenBank/DDBJ whole genome shotgun (WGS) entry which is preliminary data.</text>
</comment>
<keyword evidence="5" id="KW-1185">Reference proteome</keyword>
<dbReference type="AlphaFoldDB" id="A0A9W7GXC6"/>
<evidence type="ECO:0000256" key="1">
    <source>
        <dbReference type="ARBA" id="ARBA00022690"/>
    </source>
</evidence>
<evidence type="ECO:0000259" key="3">
    <source>
        <dbReference type="Pfam" id="PF16845"/>
    </source>
</evidence>
<dbReference type="Proteomes" id="UP001165190">
    <property type="component" value="Unassembled WGS sequence"/>
</dbReference>
<dbReference type="PANTHER" id="PTHR31260">
    <property type="entry name" value="CYSTATIN/MONELLIN SUPERFAMILY PROTEIN"/>
    <property type="match status" value="1"/>
</dbReference>
<keyword evidence="1" id="KW-0646">Protease inhibitor</keyword>
<sequence>MSGSFIPYDSDDEGMNKELWSKYEAEVISSRGYDVGEYNCISCGMIIPIDVNYIEELPSYAVMAVDDYNRQNHTNFKFVELLKGNARVVSGVVYYITFKVEDANTGTAETFQTRVWQKIRGRNGEDRFEIQECRIKPTTT</sequence>
<evidence type="ECO:0000313" key="5">
    <source>
        <dbReference type="Proteomes" id="UP001165190"/>
    </source>
</evidence>
<gene>
    <name evidence="4" type="ORF">HRI_000377200</name>
</gene>
<evidence type="ECO:0000256" key="2">
    <source>
        <dbReference type="ARBA" id="ARBA00022704"/>
    </source>
</evidence>
<dbReference type="InterPro" id="IPR046350">
    <property type="entry name" value="Cystatin_sf"/>
</dbReference>
<dbReference type="EMBL" id="BSYR01000004">
    <property type="protein sequence ID" value="GMI67079.1"/>
    <property type="molecule type" value="Genomic_DNA"/>
</dbReference>
<dbReference type="Pfam" id="PF16845">
    <property type="entry name" value="SQAPI"/>
    <property type="match status" value="1"/>
</dbReference>
<protein>
    <recommendedName>
        <fullName evidence="3">Cystatin domain-containing protein</fullName>
    </recommendedName>
</protein>
<evidence type="ECO:0000313" key="4">
    <source>
        <dbReference type="EMBL" id="GMI67079.1"/>
    </source>
</evidence>
<organism evidence="4 5">
    <name type="scientific">Hibiscus trionum</name>
    <name type="common">Flower of an hour</name>
    <dbReference type="NCBI Taxonomy" id="183268"/>
    <lineage>
        <taxon>Eukaryota</taxon>
        <taxon>Viridiplantae</taxon>
        <taxon>Streptophyta</taxon>
        <taxon>Embryophyta</taxon>
        <taxon>Tracheophyta</taxon>
        <taxon>Spermatophyta</taxon>
        <taxon>Magnoliopsida</taxon>
        <taxon>eudicotyledons</taxon>
        <taxon>Gunneridae</taxon>
        <taxon>Pentapetalae</taxon>
        <taxon>rosids</taxon>
        <taxon>malvids</taxon>
        <taxon>Malvales</taxon>
        <taxon>Malvaceae</taxon>
        <taxon>Malvoideae</taxon>
        <taxon>Hibiscus</taxon>
    </lineage>
</organism>
<dbReference type="Gene3D" id="3.10.450.10">
    <property type="match status" value="1"/>
</dbReference>
<dbReference type="InterPro" id="IPR006462">
    <property type="entry name" value="MS5"/>
</dbReference>
<dbReference type="OrthoDB" id="1625419at2759"/>
<dbReference type="GO" id="GO:0004869">
    <property type="term" value="F:cysteine-type endopeptidase inhibitor activity"/>
    <property type="evidence" value="ECO:0007669"/>
    <property type="project" value="UniProtKB-KW"/>
</dbReference>
<reference evidence="4" key="1">
    <citation type="submission" date="2023-05" db="EMBL/GenBank/DDBJ databases">
        <title>Genome and transcriptome analyses reveal genes involved in the formation of fine ridges on petal epidermal cells in Hibiscus trionum.</title>
        <authorList>
            <person name="Koshimizu S."/>
            <person name="Masuda S."/>
            <person name="Ishii T."/>
            <person name="Shirasu K."/>
            <person name="Hoshino A."/>
            <person name="Arita M."/>
        </authorList>
    </citation>
    <scope>NUCLEOTIDE SEQUENCE</scope>
    <source>
        <strain evidence="4">Hamamatsu line</strain>
    </source>
</reference>